<dbReference type="GO" id="GO:0046872">
    <property type="term" value="F:metal ion binding"/>
    <property type="evidence" value="ECO:0007669"/>
    <property type="project" value="UniProtKB-KW"/>
</dbReference>
<evidence type="ECO:0000259" key="13">
    <source>
        <dbReference type="Pfam" id="PF00487"/>
    </source>
</evidence>
<keyword evidence="10 14" id="KW-0503">Monooxygenase</keyword>
<evidence type="ECO:0000256" key="4">
    <source>
        <dbReference type="ARBA" id="ARBA00022519"/>
    </source>
</evidence>
<dbReference type="EMBL" id="QETF01000013">
    <property type="protein sequence ID" value="PWG16424.1"/>
    <property type="molecule type" value="Genomic_DNA"/>
</dbReference>
<name>A0A2V1P3M0_9RHOB</name>
<keyword evidence="4" id="KW-0997">Cell inner membrane</keyword>
<feature type="transmembrane region" description="Helical" evidence="12">
    <location>
        <begin position="81"/>
        <end position="101"/>
    </location>
</feature>
<feature type="transmembrane region" description="Helical" evidence="12">
    <location>
        <begin position="113"/>
        <end position="132"/>
    </location>
</feature>
<keyword evidence="5 12" id="KW-0812">Transmembrane</keyword>
<feature type="transmembrane region" description="Helical" evidence="12">
    <location>
        <begin position="222"/>
        <end position="249"/>
    </location>
</feature>
<evidence type="ECO:0000256" key="8">
    <source>
        <dbReference type="ARBA" id="ARBA00023002"/>
    </source>
</evidence>
<evidence type="ECO:0000256" key="9">
    <source>
        <dbReference type="ARBA" id="ARBA00023004"/>
    </source>
</evidence>
<dbReference type="OrthoDB" id="4759734at2"/>
<reference evidence="15" key="1">
    <citation type="submission" date="2018-05" db="EMBL/GenBank/DDBJ databases">
        <authorList>
            <person name="Du Z."/>
            <person name="Wang X."/>
        </authorList>
    </citation>
    <scope>NUCLEOTIDE SEQUENCE [LARGE SCALE GENOMIC DNA]</scope>
    <source>
        <strain evidence="15">WDS4C29</strain>
    </source>
</reference>
<feature type="domain" description="Fatty acid desaturase" evidence="13">
    <location>
        <begin position="113"/>
        <end position="339"/>
    </location>
</feature>
<evidence type="ECO:0000256" key="2">
    <source>
        <dbReference type="ARBA" id="ARBA00010823"/>
    </source>
</evidence>
<dbReference type="GO" id="GO:0004497">
    <property type="term" value="F:monooxygenase activity"/>
    <property type="evidence" value="ECO:0007669"/>
    <property type="project" value="UniProtKB-KW"/>
</dbReference>
<evidence type="ECO:0000256" key="7">
    <source>
        <dbReference type="ARBA" id="ARBA00022989"/>
    </source>
</evidence>
<comment type="subcellular location">
    <subcellularLocation>
        <location evidence="1">Cell inner membrane</location>
        <topology evidence="1">Multi-pass membrane protein</topology>
    </subcellularLocation>
</comment>
<dbReference type="Pfam" id="PF00487">
    <property type="entry name" value="FA_desaturase"/>
    <property type="match status" value="1"/>
</dbReference>
<keyword evidence="9" id="KW-0408">Iron</keyword>
<dbReference type="GO" id="GO:0006629">
    <property type="term" value="P:lipid metabolic process"/>
    <property type="evidence" value="ECO:0007669"/>
    <property type="project" value="InterPro"/>
</dbReference>
<evidence type="ECO:0000256" key="6">
    <source>
        <dbReference type="ARBA" id="ARBA00022723"/>
    </source>
</evidence>
<feature type="transmembrane region" description="Helical" evidence="12">
    <location>
        <begin position="18"/>
        <end position="35"/>
    </location>
</feature>
<evidence type="ECO:0000256" key="1">
    <source>
        <dbReference type="ARBA" id="ARBA00004429"/>
    </source>
</evidence>
<keyword evidence="8" id="KW-0560">Oxidoreductase</keyword>
<dbReference type="GO" id="GO:0005886">
    <property type="term" value="C:plasma membrane"/>
    <property type="evidence" value="ECO:0007669"/>
    <property type="project" value="UniProtKB-SubCell"/>
</dbReference>
<keyword evidence="6" id="KW-0479">Metal-binding</keyword>
<accession>A0A2V1P3M0</accession>
<evidence type="ECO:0000256" key="5">
    <source>
        <dbReference type="ARBA" id="ARBA00022692"/>
    </source>
</evidence>
<comment type="similarity">
    <text evidence="2">Belongs to the fatty acid desaturase type 1 family. AlkB subfamily.</text>
</comment>
<keyword evidence="11 12" id="KW-0472">Membrane</keyword>
<evidence type="ECO:0000313" key="14">
    <source>
        <dbReference type="EMBL" id="PWG16424.1"/>
    </source>
</evidence>
<dbReference type="InterPro" id="IPR005804">
    <property type="entry name" value="FA_desaturase_dom"/>
</dbReference>
<gene>
    <name evidence="14" type="ORF">DFK10_11550</name>
</gene>
<dbReference type="PANTHER" id="PTHR38674:SF1">
    <property type="entry name" value="ALKANE 1-MONOOXYGENASE 1"/>
    <property type="match status" value="1"/>
</dbReference>
<evidence type="ECO:0000256" key="10">
    <source>
        <dbReference type="ARBA" id="ARBA00023033"/>
    </source>
</evidence>
<keyword evidence="3" id="KW-1003">Cell membrane</keyword>
<keyword evidence="15" id="KW-1185">Reference proteome</keyword>
<sequence length="385" mass="44950">MATSDQIPNSELTRIGRALPFWASLMLVPLAWVAALKGGWFIALLPLATWHLFTVLDAILGRYTENADPETDTSDLFWYRAITLIWTPIQFLTIFGILVYVTRTGHLHWAEEWLLFAALGIASGTIGINYSHELLHQKPKLERWLGDILLAMVMYSHFRSEHLLVHHRYVGTPRDPVTARYNEGFHRYFPRVLRECPPSAFRAEKAMLARKGLPWHHPSNPFWRYLALQLAFVLLALWIGGLWGLFLFLTQAFWAVFQLELVNYVEHYGLTRKHLGDGKYDHVQPRHSWNAAHKASNWLLINLQRHSDHHYKPDRRFPLLQNYEEDEAPQLPYGYPVMTVAAVIPPLWRKIMNPRVKAWRRQYYPEIDDWTPYRLGTTPMPRGAS</sequence>
<evidence type="ECO:0000256" key="3">
    <source>
        <dbReference type="ARBA" id="ARBA00022475"/>
    </source>
</evidence>
<dbReference type="InterPro" id="IPR033885">
    <property type="entry name" value="AlkB/XylM"/>
</dbReference>
<comment type="caution">
    <text evidence="14">The sequence shown here is derived from an EMBL/GenBank/DDBJ whole genome shotgun (WGS) entry which is preliminary data.</text>
</comment>
<dbReference type="Proteomes" id="UP000245293">
    <property type="component" value="Unassembled WGS sequence"/>
</dbReference>
<proteinExistence type="inferred from homology"/>
<dbReference type="CDD" id="cd03512">
    <property type="entry name" value="Alkane-hydroxylase"/>
    <property type="match status" value="1"/>
</dbReference>
<evidence type="ECO:0000313" key="15">
    <source>
        <dbReference type="Proteomes" id="UP000245293"/>
    </source>
</evidence>
<evidence type="ECO:0000256" key="11">
    <source>
        <dbReference type="ARBA" id="ARBA00023136"/>
    </source>
</evidence>
<keyword evidence="7 12" id="KW-1133">Transmembrane helix</keyword>
<dbReference type="PANTHER" id="PTHR38674">
    <property type="entry name" value="ALKANE 1-MONOOXYGENASE 1"/>
    <property type="match status" value="1"/>
</dbReference>
<organism evidence="14 15">
    <name type="scientific">Salibaculum griseiflavum</name>
    <dbReference type="NCBI Taxonomy" id="1914409"/>
    <lineage>
        <taxon>Bacteria</taxon>
        <taxon>Pseudomonadati</taxon>
        <taxon>Pseudomonadota</taxon>
        <taxon>Alphaproteobacteria</taxon>
        <taxon>Rhodobacterales</taxon>
        <taxon>Roseobacteraceae</taxon>
        <taxon>Salibaculum</taxon>
    </lineage>
</organism>
<evidence type="ECO:0000256" key="12">
    <source>
        <dbReference type="SAM" id="Phobius"/>
    </source>
</evidence>
<protein>
    <submittedName>
        <fullName evidence="14">Alkane 1-monooxygenase</fullName>
    </submittedName>
</protein>
<dbReference type="AlphaFoldDB" id="A0A2V1P3M0"/>
<dbReference type="RefSeq" id="WP_109389193.1">
    <property type="nucleotide sequence ID" value="NZ_QETF01000013.1"/>
</dbReference>